<gene>
    <name evidence="2" type="ORF">BJ963_003630</name>
</gene>
<name>A0A852T5G2_9MICO</name>
<organism evidence="2 3">
    <name type="scientific">Leifsonia soli</name>
    <dbReference type="NCBI Taxonomy" id="582665"/>
    <lineage>
        <taxon>Bacteria</taxon>
        <taxon>Bacillati</taxon>
        <taxon>Actinomycetota</taxon>
        <taxon>Actinomycetes</taxon>
        <taxon>Micrococcales</taxon>
        <taxon>Microbacteriaceae</taxon>
        <taxon>Leifsonia</taxon>
    </lineage>
</organism>
<evidence type="ECO:0000313" key="2">
    <source>
        <dbReference type="EMBL" id="NYD76111.1"/>
    </source>
</evidence>
<accession>A0A852T5G2</accession>
<dbReference type="RefSeq" id="WP_179457857.1">
    <property type="nucleotide sequence ID" value="NZ_BAAAPX010000001.1"/>
</dbReference>
<protein>
    <submittedName>
        <fullName evidence="2">Putative MarR family transcription regulator</fullName>
    </submittedName>
</protein>
<feature type="region of interest" description="Disordered" evidence="1">
    <location>
        <begin position="79"/>
        <end position="127"/>
    </location>
</feature>
<comment type="caution">
    <text evidence="2">The sequence shown here is derived from an EMBL/GenBank/DDBJ whole genome shotgun (WGS) entry which is preliminary data.</text>
</comment>
<dbReference type="EMBL" id="JACCBJ010000001">
    <property type="protein sequence ID" value="NYD76111.1"/>
    <property type="molecule type" value="Genomic_DNA"/>
</dbReference>
<evidence type="ECO:0000313" key="3">
    <source>
        <dbReference type="Proteomes" id="UP000589620"/>
    </source>
</evidence>
<keyword evidence="3" id="KW-1185">Reference proteome</keyword>
<evidence type="ECO:0000256" key="1">
    <source>
        <dbReference type="SAM" id="MobiDB-lite"/>
    </source>
</evidence>
<dbReference type="AlphaFoldDB" id="A0A852T5G2"/>
<sequence>MDDMTAGIVLAGIFAALTVGAVVATITLGGRTNTVTKLGVLDKAPDRQPQTFSTEKLIDEELSTGLSALESVPYRIATTDTSSSNHAAELQQGREVAQTNSSQESRKQCSDRAASCDGKQPPRRRPT</sequence>
<proteinExistence type="predicted"/>
<reference evidence="2 3" key="1">
    <citation type="submission" date="2020-07" db="EMBL/GenBank/DDBJ databases">
        <title>Sequencing the genomes of 1000 actinobacteria strains.</title>
        <authorList>
            <person name="Klenk H.-P."/>
        </authorList>
    </citation>
    <scope>NUCLEOTIDE SEQUENCE [LARGE SCALE GENOMIC DNA]</scope>
    <source>
        <strain evidence="2 3">DSM 23871</strain>
    </source>
</reference>
<dbReference type="Proteomes" id="UP000589620">
    <property type="component" value="Unassembled WGS sequence"/>
</dbReference>